<proteinExistence type="predicted"/>
<keyword evidence="2" id="KW-0732">Signal</keyword>
<protein>
    <submittedName>
        <fullName evidence="3">DUF3106 domain-containing protein</fullName>
    </submittedName>
</protein>
<evidence type="ECO:0000313" key="4">
    <source>
        <dbReference type="Proteomes" id="UP000510621"/>
    </source>
</evidence>
<feature type="transmembrane region" description="Helical" evidence="1">
    <location>
        <begin position="80"/>
        <end position="102"/>
    </location>
</feature>
<name>A0A7L6AS18_9GAMM</name>
<dbReference type="KEGG" id="this:HZT40_10320"/>
<dbReference type="Proteomes" id="UP000510621">
    <property type="component" value="Chromosome"/>
</dbReference>
<evidence type="ECO:0000256" key="2">
    <source>
        <dbReference type="SAM" id="SignalP"/>
    </source>
</evidence>
<accession>A0A7L6AS18</accession>
<sequence length="210" mass="24596">MKRKGILIGYCMLAALTWMAPISAEENSDDITAMLTWWDEFGSDWEEAKELIDFVAMDTARIWWRTTLWRCKMGSGGNNVWPRLIGSLFTMVMLLIGGNAMAEPVRWNDLNSTEKSVLKAFQGEWEGFSEKKQNTLRRWASKPESERVRIKKRYAEWKRLSPQQQRKVAQQLKRFKTMSPAQKARVRAWHEWVQKLPEGERKSCVNPGQR</sequence>
<evidence type="ECO:0000313" key="3">
    <source>
        <dbReference type="EMBL" id="QLQ31919.1"/>
    </source>
</evidence>
<dbReference type="Pfam" id="PF11304">
    <property type="entry name" value="DUF3106"/>
    <property type="match status" value="1"/>
</dbReference>
<evidence type="ECO:0000256" key="1">
    <source>
        <dbReference type="SAM" id="Phobius"/>
    </source>
</evidence>
<dbReference type="AlphaFoldDB" id="A0A7L6AS18"/>
<dbReference type="InterPro" id="IPR021455">
    <property type="entry name" value="DUF3106"/>
</dbReference>
<dbReference type="EMBL" id="CP059265">
    <property type="protein sequence ID" value="QLQ31919.1"/>
    <property type="molecule type" value="Genomic_DNA"/>
</dbReference>
<feature type="chain" id="PRO_5029744930" evidence="2">
    <location>
        <begin position="25"/>
        <end position="210"/>
    </location>
</feature>
<organism evidence="3 4">
    <name type="scientific">Candidatus Thiothrix singaporensis</name>
    <dbReference type="NCBI Taxonomy" id="2799669"/>
    <lineage>
        <taxon>Bacteria</taxon>
        <taxon>Pseudomonadati</taxon>
        <taxon>Pseudomonadota</taxon>
        <taxon>Gammaproteobacteria</taxon>
        <taxon>Thiotrichales</taxon>
        <taxon>Thiotrichaceae</taxon>
        <taxon>Thiothrix</taxon>
    </lineage>
</organism>
<keyword evidence="1" id="KW-0812">Transmembrane</keyword>
<keyword evidence="1" id="KW-0472">Membrane</keyword>
<reference evidence="3" key="1">
    <citation type="submission" date="2020-06" db="EMBL/GenBank/DDBJ databases">
        <title>Analysis procedures for assessing recovery of high quality, complete, closed genomes from Nanopore long read metagenome sequencing.</title>
        <authorList>
            <person name="Bessarab I."/>
            <person name="Arumugam K."/>
            <person name="Haryono M."/>
            <person name="Liu X."/>
            <person name="Roy S."/>
            <person name="Zuniga-Montanez R.E."/>
            <person name="Qiu G."/>
            <person name="Drautz-Moses D.I."/>
            <person name="Law Y.Y."/>
            <person name="Wuertz S."/>
            <person name="Lauro F.M."/>
            <person name="Huson D.H."/>
            <person name="Williams R.B."/>
        </authorList>
    </citation>
    <scope>NUCLEOTIDE SEQUENCE [LARGE SCALE GENOMIC DNA]</scope>
    <source>
        <strain evidence="3">SSD2</strain>
    </source>
</reference>
<keyword evidence="4" id="KW-1185">Reference proteome</keyword>
<gene>
    <name evidence="3" type="ORF">HZT40_10320</name>
</gene>
<feature type="signal peptide" evidence="2">
    <location>
        <begin position="1"/>
        <end position="24"/>
    </location>
</feature>
<keyword evidence="1" id="KW-1133">Transmembrane helix</keyword>